<organism evidence="1 2">
    <name type="scientific">Naasia aerilata</name>
    <dbReference type="NCBI Taxonomy" id="1162966"/>
    <lineage>
        <taxon>Bacteria</taxon>
        <taxon>Bacillati</taxon>
        <taxon>Actinomycetota</taxon>
        <taxon>Actinomycetes</taxon>
        <taxon>Micrococcales</taxon>
        <taxon>Microbacteriaceae</taxon>
        <taxon>Naasia</taxon>
    </lineage>
</organism>
<dbReference type="InterPro" id="IPR029033">
    <property type="entry name" value="His_PPase_superfam"/>
</dbReference>
<dbReference type="SMART" id="SM00855">
    <property type="entry name" value="PGAM"/>
    <property type="match status" value="1"/>
</dbReference>
<dbReference type="InterPro" id="IPR050275">
    <property type="entry name" value="PGM_Phosphatase"/>
</dbReference>
<dbReference type="CDD" id="cd07067">
    <property type="entry name" value="HP_PGM_like"/>
    <property type="match status" value="1"/>
</dbReference>
<sequence>MAITSKTGHGPQDPRVVLVRHGETEWSRTGQHTGRTDIPLDQAGEYKAQLVGEVLSGFQFGLVLTSPLSRARETARLAGFPDAETDDDLQEWDYGAYEGLTSKEIVEQRGQSWTIWGSGVPGGESNEDVYRRARAVCDRVQAPLDAGERVLLFSHGHFLRALAAVWLGLEVKDGALLALDTAAISVLGFEHGRRVIVSWNRVPGR</sequence>
<accession>A0ABM8G862</accession>
<reference evidence="2" key="1">
    <citation type="journal article" date="2019" name="Int. J. Syst. Evol. Microbiol.">
        <title>The Global Catalogue of Microorganisms (GCM) 10K type strain sequencing project: providing services to taxonomists for standard genome sequencing and annotation.</title>
        <authorList>
            <consortium name="The Broad Institute Genomics Platform"/>
            <consortium name="The Broad Institute Genome Sequencing Center for Infectious Disease"/>
            <person name="Wu L."/>
            <person name="Ma J."/>
        </authorList>
    </citation>
    <scope>NUCLEOTIDE SEQUENCE [LARGE SCALE GENOMIC DNA]</scope>
    <source>
        <strain evidence="2">NBRC 108725</strain>
    </source>
</reference>
<dbReference type="SUPFAM" id="SSF53254">
    <property type="entry name" value="Phosphoglycerate mutase-like"/>
    <property type="match status" value="1"/>
</dbReference>
<dbReference type="Gene3D" id="3.40.50.1240">
    <property type="entry name" value="Phosphoglycerate mutase-like"/>
    <property type="match status" value="1"/>
</dbReference>
<gene>
    <name evidence="1" type="ORF">GCM10025866_02610</name>
</gene>
<dbReference type="InterPro" id="IPR013078">
    <property type="entry name" value="His_Pase_superF_clade-1"/>
</dbReference>
<dbReference type="EMBL" id="AP027731">
    <property type="protein sequence ID" value="BDZ44352.1"/>
    <property type="molecule type" value="Genomic_DNA"/>
</dbReference>
<dbReference type="Proteomes" id="UP001321498">
    <property type="component" value="Chromosome"/>
</dbReference>
<dbReference type="Pfam" id="PF00300">
    <property type="entry name" value="His_Phos_1"/>
    <property type="match status" value="1"/>
</dbReference>
<evidence type="ECO:0000313" key="1">
    <source>
        <dbReference type="EMBL" id="BDZ44352.1"/>
    </source>
</evidence>
<keyword evidence="2" id="KW-1185">Reference proteome</keyword>
<dbReference type="PANTHER" id="PTHR48100:SF15">
    <property type="entry name" value="SEDOHEPTULOSE 1,7-BISPHOSPHATASE"/>
    <property type="match status" value="1"/>
</dbReference>
<dbReference type="RefSeq" id="WP_286277818.1">
    <property type="nucleotide sequence ID" value="NZ_AP027731.1"/>
</dbReference>
<protein>
    <submittedName>
        <fullName evidence="1">Phosphoglycerate mutase</fullName>
    </submittedName>
</protein>
<name>A0ABM8G862_9MICO</name>
<evidence type="ECO:0000313" key="2">
    <source>
        <dbReference type="Proteomes" id="UP001321498"/>
    </source>
</evidence>
<dbReference type="PANTHER" id="PTHR48100">
    <property type="entry name" value="BROAD-SPECIFICITY PHOSPHATASE YOR283W-RELATED"/>
    <property type="match status" value="1"/>
</dbReference>
<proteinExistence type="predicted"/>